<accession>A0A8J8NK42</accession>
<keyword evidence="3" id="KW-1185">Reference proteome</keyword>
<reference evidence="2" key="1">
    <citation type="submission" date="2019-06" db="EMBL/GenBank/DDBJ databases">
        <authorList>
            <person name="Zheng W."/>
        </authorList>
    </citation>
    <scope>NUCLEOTIDE SEQUENCE</scope>
    <source>
        <strain evidence="2">QDHG01</strain>
    </source>
</reference>
<gene>
    <name evidence="2" type="ORF">FGO68_gene6387</name>
</gene>
<sequence>MFIQQIVLIFTPSAWTGSSIWNYIIVGLVSSMLYNFHQGFTAGASYLTNMNLKDTSTFTQDSWLVYTIVELVVTIIQFGLYFPVGWIANGIENWWISVGGAQYGAIDAKAFKIASIISVLLPLYDTVYGAQAFLLF</sequence>
<dbReference type="EMBL" id="RRYP01014304">
    <property type="protein sequence ID" value="TNV76044.1"/>
    <property type="molecule type" value="Genomic_DNA"/>
</dbReference>
<keyword evidence="1" id="KW-0812">Transmembrane</keyword>
<feature type="transmembrane region" description="Helical" evidence="1">
    <location>
        <begin position="63"/>
        <end position="84"/>
    </location>
</feature>
<proteinExistence type="predicted"/>
<dbReference type="AlphaFoldDB" id="A0A8J8NK42"/>
<evidence type="ECO:0000313" key="2">
    <source>
        <dbReference type="EMBL" id="TNV76044.1"/>
    </source>
</evidence>
<evidence type="ECO:0000256" key="1">
    <source>
        <dbReference type="SAM" id="Phobius"/>
    </source>
</evidence>
<keyword evidence="1" id="KW-0472">Membrane</keyword>
<organism evidence="2 3">
    <name type="scientific">Halteria grandinella</name>
    <dbReference type="NCBI Taxonomy" id="5974"/>
    <lineage>
        <taxon>Eukaryota</taxon>
        <taxon>Sar</taxon>
        <taxon>Alveolata</taxon>
        <taxon>Ciliophora</taxon>
        <taxon>Intramacronucleata</taxon>
        <taxon>Spirotrichea</taxon>
        <taxon>Stichotrichia</taxon>
        <taxon>Sporadotrichida</taxon>
        <taxon>Halteriidae</taxon>
        <taxon>Halteria</taxon>
    </lineage>
</organism>
<protein>
    <submittedName>
        <fullName evidence="2">Uncharacterized protein</fullName>
    </submittedName>
</protein>
<comment type="caution">
    <text evidence="2">The sequence shown here is derived from an EMBL/GenBank/DDBJ whole genome shotgun (WGS) entry which is preliminary data.</text>
</comment>
<name>A0A8J8NK42_HALGN</name>
<dbReference type="Proteomes" id="UP000785679">
    <property type="component" value="Unassembled WGS sequence"/>
</dbReference>
<evidence type="ECO:0000313" key="3">
    <source>
        <dbReference type="Proteomes" id="UP000785679"/>
    </source>
</evidence>
<keyword evidence="1" id="KW-1133">Transmembrane helix</keyword>